<dbReference type="Proteomes" id="UP001231736">
    <property type="component" value="Unassembled WGS sequence"/>
</dbReference>
<dbReference type="RefSeq" id="WP_306375701.1">
    <property type="nucleotide sequence ID" value="NZ_JASAYT010000008.1"/>
</dbReference>
<gene>
    <name evidence="1" type="ORF">QJU97_03715</name>
</gene>
<comment type="caution">
    <text evidence="1">The sequence shown here is derived from an EMBL/GenBank/DDBJ whole genome shotgun (WGS) entry which is preliminary data.</text>
</comment>
<sequence length="194" mass="22517">MKKLILLVLIVKTALSTEFEKQFLDSINFIDNNNKLSDYKDFAKKNKVILDYRNTDSYKFYELVFSEPRVGYIDTSLLRSKNNTILGISITIKSNPNDSAIFGIFNKLRKDLLRNGYKLSKNRSKTSYDSVNNYGDQTCYYSGMEIKDIDMKKGNMSVSLWARKGGQFEKCYKYNNLVSNEIHDATLEISYYSE</sequence>
<organism evidence="1 2">
    <name type="scientific">Phocoenobacter skyensis</name>
    <dbReference type="NCBI Taxonomy" id="97481"/>
    <lineage>
        <taxon>Bacteria</taxon>
        <taxon>Pseudomonadati</taxon>
        <taxon>Pseudomonadota</taxon>
        <taxon>Gammaproteobacteria</taxon>
        <taxon>Pasteurellales</taxon>
        <taxon>Pasteurellaceae</taxon>
        <taxon>Phocoenobacter</taxon>
    </lineage>
</organism>
<dbReference type="AlphaFoldDB" id="A0AAJ6ND34"/>
<proteinExistence type="predicted"/>
<name>A0AAJ6ND34_9PAST</name>
<accession>A0AAJ6ND34</accession>
<evidence type="ECO:0000313" key="2">
    <source>
        <dbReference type="Proteomes" id="UP001231736"/>
    </source>
</evidence>
<protein>
    <submittedName>
        <fullName evidence="1">Uncharacterized protein</fullName>
    </submittedName>
</protein>
<dbReference type="EMBL" id="JASAYT010000008">
    <property type="protein sequence ID" value="MDP8174566.1"/>
    <property type="molecule type" value="Genomic_DNA"/>
</dbReference>
<evidence type="ECO:0000313" key="1">
    <source>
        <dbReference type="EMBL" id="MDP8174566.1"/>
    </source>
</evidence>
<reference evidence="1" key="1">
    <citation type="journal article" date="2023" name="Front. Microbiol.">
        <title>Phylogeography and host specificity of Pasteurellaceae pathogenic to sea-farmed fish in the north-east Atlantic.</title>
        <authorList>
            <person name="Gulla S."/>
            <person name="Colquhoun D.J."/>
            <person name="Olsen A.B."/>
            <person name="Spilsberg B."/>
            <person name="Lagesen K."/>
            <person name="Aakesson C.P."/>
            <person name="Strom S."/>
            <person name="Manji F."/>
            <person name="Birkbeck T.H."/>
            <person name="Nilsen H.K."/>
        </authorList>
    </citation>
    <scope>NUCLEOTIDE SEQUENCE</scope>
    <source>
        <strain evidence="1">98B1</strain>
    </source>
</reference>